<evidence type="ECO:0000313" key="4">
    <source>
        <dbReference type="Proteomes" id="UP000295151"/>
    </source>
</evidence>
<evidence type="ECO:0000313" key="3">
    <source>
        <dbReference type="EMBL" id="TDU89048.1"/>
    </source>
</evidence>
<comment type="caution">
    <text evidence="3">The sequence shown here is derived from an EMBL/GenBank/DDBJ whole genome shotgun (WGS) entry which is preliminary data.</text>
</comment>
<keyword evidence="2" id="KW-0472">Membrane</keyword>
<name>A0A4R7TCG3_9ACTN</name>
<feature type="region of interest" description="Disordered" evidence="1">
    <location>
        <begin position="95"/>
        <end position="204"/>
    </location>
</feature>
<dbReference type="OrthoDB" id="3830902at2"/>
<feature type="compositionally biased region" description="Basic and acidic residues" evidence="1">
    <location>
        <begin position="142"/>
        <end position="151"/>
    </location>
</feature>
<gene>
    <name evidence="3" type="ORF">EV138_2602</name>
</gene>
<keyword evidence="4" id="KW-1185">Reference proteome</keyword>
<keyword evidence="2" id="KW-1133">Transmembrane helix</keyword>
<dbReference type="AlphaFoldDB" id="A0A4R7TCG3"/>
<dbReference type="EMBL" id="SOCE01000001">
    <property type="protein sequence ID" value="TDU89048.1"/>
    <property type="molecule type" value="Genomic_DNA"/>
</dbReference>
<feature type="transmembrane region" description="Helical" evidence="2">
    <location>
        <begin position="63"/>
        <end position="87"/>
    </location>
</feature>
<dbReference type="PRINTS" id="PR01217">
    <property type="entry name" value="PRICHEXTENSN"/>
</dbReference>
<evidence type="ECO:0000256" key="2">
    <source>
        <dbReference type="SAM" id="Phobius"/>
    </source>
</evidence>
<evidence type="ECO:0000256" key="1">
    <source>
        <dbReference type="SAM" id="MobiDB-lite"/>
    </source>
</evidence>
<keyword evidence="2" id="KW-0812">Transmembrane</keyword>
<reference evidence="3 4" key="1">
    <citation type="submission" date="2019-03" db="EMBL/GenBank/DDBJ databases">
        <title>Genomic Encyclopedia of Type Strains, Phase III (KMG-III): the genomes of soil and plant-associated and newly described type strains.</title>
        <authorList>
            <person name="Whitman W."/>
        </authorList>
    </citation>
    <scope>NUCLEOTIDE SEQUENCE [LARGE SCALE GENOMIC DNA]</scope>
    <source>
        <strain evidence="3 4">VKM Ac-2575</strain>
    </source>
</reference>
<protein>
    <submittedName>
        <fullName evidence="3">Uncharacterized protein</fullName>
    </submittedName>
</protein>
<accession>A0A4R7TCG3</accession>
<sequence>MKRFVVPPNWPTPPRRSWMPPKTWRPDPAWPAAPEGWKFWVDGKGNPVRGPVGRYAGPSRRAVFAGAGGIALFLALNIWALSAIGLFDSDQPESQAVRVVDDSTPTPTPTPTPQAPTTVPSAPPKVEKSSLPPLPRKTRTTKKVETSERTTPKPTKTTTTPKPPTTTPSHRPTREELLAEYCRQQGWPPEVCDPDNWNQDPQHP</sequence>
<proteinExistence type="predicted"/>
<organism evidence="3 4">
    <name type="scientific">Kribbella voronezhensis</name>
    <dbReference type="NCBI Taxonomy" id="2512212"/>
    <lineage>
        <taxon>Bacteria</taxon>
        <taxon>Bacillati</taxon>
        <taxon>Actinomycetota</taxon>
        <taxon>Actinomycetes</taxon>
        <taxon>Propionibacteriales</taxon>
        <taxon>Kribbellaceae</taxon>
        <taxon>Kribbella</taxon>
    </lineage>
</organism>
<dbReference type="Proteomes" id="UP000295151">
    <property type="component" value="Unassembled WGS sequence"/>
</dbReference>